<dbReference type="AlphaFoldDB" id="A0AAE0IB45"/>
<proteinExistence type="predicted"/>
<name>A0AAE0IB45_9PEZI</name>
<feature type="transmembrane region" description="Helical" evidence="1">
    <location>
        <begin position="200"/>
        <end position="224"/>
    </location>
</feature>
<dbReference type="Proteomes" id="UP001283341">
    <property type="component" value="Unassembled WGS sequence"/>
</dbReference>
<gene>
    <name evidence="2" type="ORF">B0H66DRAFT_179839</name>
</gene>
<evidence type="ECO:0000313" key="3">
    <source>
        <dbReference type="Proteomes" id="UP001283341"/>
    </source>
</evidence>
<evidence type="ECO:0000256" key="1">
    <source>
        <dbReference type="SAM" id="Phobius"/>
    </source>
</evidence>
<dbReference type="EMBL" id="JAUEDM010000003">
    <property type="protein sequence ID" value="KAK3321720.1"/>
    <property type="molecule type" value="Genomic_DNA"/>
</dbReference>
<keyword evidence="1" id="KW-0472">Membrane</keyword>
<evidence type="ECO:0000313" key="2">
    <source>
        <dbReference type="EMBL" id="KAK3321720.1"/>
    </source>
</evidence>
<comment type="caution">
    <text evidence="2">The sequence shown here is derived from an EMBL/GenBank/DDBJ whole genome shotgun (WGS) entry which is preliminary data.</text>
</comment>
<keyword evidence="1" id="KW-0812">Transmembrane</keyword>
<protein>
    <submittedName>
        <fullName evidence="2">Uncharacterized protein</fullName>
    </submittedName>
</protein>
<reference evidence="2" key="2">
    <citation type="submission" date="2023-06" db="EMBL/GenBank/DDBJ databases">
        <authorList>
            <consortium name="Lawrence Berkeley National Laboratory"/>
            <person name="Haridas S."/>
            <person name="Hensen N."/>
            <person name="Bonometti L."/>
            <person name="Westerberg I."/>
            <person name="Brannstrom I.O."/>
            <person name="Guillou S."/>
            <person name="Cros-Aarteil S."/>
            <person name="Calhoun S."/>
            <person name="Kuo A."/>
            <person name="Mondo S."/>
            <person name="Pangilinan J."/>
            <person name="Riley R."/>
            <person name="Labutti K."/>
            <person name="Andreopoulos B."/>
            <person name="Lipzen A."/>
            <person name="Chen C."/>
            <person name="Yanf M."/>
            <person name="Daum C."/>
            <person name="Ng V."/>
            <person name="Clum A."/>
            <person name="Steindorff A."/>
            <person name="Ohm R."/>
            <person name="Martin F."/>
            <person name="Silar P."/>
            <person name="Natvig D."/>
            <person name="Lalanne C."/>
            <person name="Gautier V."/>
            <person name="Ament-Velasquez S.L."/>
            <person name="Kruys A."/>
            <person name="Hutchinson M.I."/>
            <person name="Powell A.J."/>
            <person name="Barry K."/>
            <person name="Miller A.N."/>
            <person name="Grigoriev I.V."/>
            <person name="Debuchy R."/>
            <person name="Gladieux P."/>
            <person name="Thoren M.H."/>
            <person name="Johannesson H."/>
        </authorList>
    </citation>
    <scope>NUCLEOTIDE SEQUENCE</scope>
    <source>
        <strain evidence="2">CBS 118394</strain>
    </source>
</reference>
<organism evidence="2 3">
    <name type="scientific">Apodospora peruviana</name>
    <dbReference type="NCBI Taxonomy" id="516989"/>
    <lineage>
        <taxon>Eukaryota</taxon>
        <taxon>Fungi</taxon>
        <taxon>Dikarya</taxon>
        <taxon>Ascomycota</taxon>
        <taxon>Pezizomycotina</taxon>
        <taxon>Sordariomycetes</taxon>
        <taxon>Sordariomycetidae</taxon>
        <taxon>Sordariales</taxon>
        <taxon>Lasiosphaeriaceae</taxon>
        <taxon>Apodospora</taxon>
    </lineage>
</organism>
<accession>A0AAE0IB45</accession>
<sequence length="297" mass="32884">MHRERELQLGGTTRAVIDKRIVQPGRIEIQWAEFGLWARDNTDTSESRVVRRLRYDMWYAVAEVLRYVNNGNCSALGNSYGDFSGAVTILANSSLPIVTEYDDGSLSLFRNWADAILYSEDAGPQEGVSAYVRAVMAGWAPELVLDSYGFKLGHADVGFDLFGDEDTTDTEQRFNGRGSETMPPYPYFHGYRASGRTGSYVSVSAVFVALGAIALLTFLLKIWVGPPALTSWMGQHVFLASVGAVGRNGRDELSSGYRVASSQQGMLRSIPGEACKWRWLAVQLHDLIISGRLLYEM</sequence>
<reference evidence="2" key="1">
    <citation type="journal article" date="2023" name="Mol. Phylogenet. Evol.">
        <title>Genome-scale phylogeny and comparative genomics of the fungal order Sordariales.</title>
        <authorList>
            <person name="Hensen N."/>
            <person name="Bonometti L."/>
            <person name="Westerberg I."/>
            <person name="Brannstrom I.O."/>
            <person name="Guillou S."/>
            <person name="Cros-Aarteil S."/>
            <person name="Calhoun S."/>
            <person name="Haridas S."/>
            <person name="Kuo A."/>
            <person name="Mondo S."/>
            <person name="Pangilinan J."/>
            <person name="Riley R."/>
            <person name="LaButti K."/>
            <person name="Andreopoulos B."/>
            <person name="Lipzen A."/>
            <person name="Chen C."/>
            <person name="Yan M."/>
            <person name="Daum C."/>
            <person name="Ng V."/>
            <person name="Clum A."/>
            <person name="Steindorff A."/>
            <person name="Ohm R.A."/>
            <person name="Martin F."/>
            <person name="Silar P."/>
            <person name="Natvig D.O."/>
            <person name="Lalanne C."/>
            <person name="Gautier V."/>
            <person name="Ament-Velasquez S.L."/>
            <person name="Kruys A."/>
            <person name="Hutchinson M.I."/>
            <person name="Powell A.J."/>
            <person name="Barry K."/>
            <person name="Miller A.N."/>
            <person name="Grigoriev I.V."/>
            <person name="Debuchy R."/>
            <person name="Gladieux P."/>
            <person name="Hiltunen Thoren M."/>
            <person name="Johannesson H."/>
        </authorList>
    </citation>
    <scope>NUCLEOTIDE SEQUENCE</scope>
    <source>
        <strain evidence="2">CBS 118394</strain>
    </source>
</reference>
<keyword evidence="1" id="KW-1133">Transmembrane helix</keyword>
<keyword evidence="3" id="KW-1185">Reference proteome</keyword>